<dbReference type="CDD" id="cd03424">
    <property type="entry name" value="NUDIX_ADPRase_Nudt5_UGPPase_Nudt14"/>
    <property type="match status" value="1"/>
</dbReference>
<dbReference type="PRINTS" id="PR00502">
    <property type="entry name" value="NUDIXFAMILY"/>
</dbReference>
<dbReference type="PANTHER" id="PTHR11839:SF18">
    <property type="entry name" value="NUDIX HYDROLASE DOMAIN-CONTAINING PROTEIN"/>
    <property type="match status" value="1"/>
</dbReference>
<comment type="cofactor">
    <cofactor evidence="1">
        <name>Mg(2+)</name>
        <dbReference type="ChEBI" id="CHEBI:18420"/>
    </cofactor>
</comment>
<dbReference type="SUPFAM" id="SSF55811">
    <property type="entry name" value="Nudix"/>
    <property type="match status" value="1"/>
</dbReference>
<dbReference type="PROSITE" id="PS51462">
    <property type="entry name" value="NUDIX"/>
    <property type="match status" value="1"/>
</dbReference>
<dbReference type="GO" id="GO:0016787">
    <property type="term" value="F:hydrolase activity"/>
    <property type="evidence" value="ECO:0007669"/>
    <property type="project" value="UniProtKB-KW"/>
</dbReference>
<proteinExistence type="predicted"/>
<accession>A0A923I0M6</accession>
<feature type="domain" description="Nudix hydrolase" evidence="3">
    <location>
        <begin position="39"/>
        <end position="167"/>
    </location>
</feature>
<dbReference type="EMBL" id="WJBD01000001">
    <property type="protein sequence ID" value="MBC3886950.1"/>
    <property type="molecule type" value="Genomic_DNA"/>
</dbReference>
<reference evidence="4" key="1">
    <citation type="submission" date="2019-10" db="EMBL/GenBank/DDBJ databases">
        <authorList>
            <person name="Ross D.E."/>
            <person name="Gulliver D."/>
        </authorList>
    </citation>
    <scope>NUCLEOTIDE SEQUENCE</scope>
    <source>
        <strain evidence="4">DER-2019</strain>
    </source>
</reference>
<dbReference type="GO" id="GO:0005829">
    <property type="term" value="C:cytosol"/>
    <property type="evidence" value="ECO:0007669"/>
    <property type="project" value="TreeGrafter"/>
</dbReference>
<dbReference type="RefSeq" id="WP_148565569.1">
    <property type="nucleotide sequence ID" value="NZ_RXYA01000001.1"/>
</dbReference>
<keyword evidence="5" id="KW-1185">Reference proteome</keyword>
<keyword evidence="2" id="KW-0378">Hydrolase</keyword>
<organism evidence="4 5">
    <name type="scientific">Acetobacterium paludosum</name>
    <dbReference type="NCBI Taxonomy" id="52693"/>
    <lineage>
        <taxon>Bacteria</taxon>
        <taxon>Bacillati</taxon>
        <taxon>Bacillota</taxon>
        <taxon>Clostridia</taxon>
        <taxon>Eubacteriales</taxon>
        <taxon>Eubacteriaceae</taxon>
        <taxon>Acetobacterium</taxon>
    </lineage>
</organism>
<sequence length="183" mass="20755">MKQYEKTIKTEEIYNGKIVKLRVDDVELPDGTFSKREIVTHQGAVAVLAVKNGQMIFVKQYRIASQRLLTEIPAGLLESGETPEEAAIRECREEIGYRPIDLFKLGEFIPTPGYCSEKITLFCATDFSWDPLEEDNDEFISVIKIPLRTARALFINGKFIDGKTVAALGYYFTITTRGFCKNK</sequence>
<evidence type="ECO:0000313" key="4">
    <source>
        <dbReference type="EMBL" id="MBC3886950.1"/>
    </source>
</evidence>
<gene>
    <name evidence="4" type="ORF">GH810_01295</name>
</gene>
<dbReference type="Pfam" id="PF00293">
    <property type="entry name" value="NUDIX"/>
    <property type="match status" value="1"/>
</dbReference>
<protein>
    <submittedName>
        <fullName evidence="4">NUDIX domain-containing protein</fullName>
    </submittedName>
</protein>
<dbReference type="InterPro" id="IPR000086">
    <property type="entry name" value="NUDIX_hydrolase_dom"/>
</dbReference>
<dbReference type="InterPro" id="IPR020476">
    <property type="entry name" value="Nudix_hydrolase"/>
</dbReference>
<name>A0A923I0M6_9FIRM</name>
<dbReference type="OrthoDB" id="9806150at2"/>
<comment type="caution">
    <text evidence="4">The sequence shown here is derived from an EMBL/GenBank/DDBJ whole genome shotgun (WGS) entry which is preliminary data.</text>
</comment>
<dbReference type="GO" id="GO:0006753">
    <property type="term" value="P:nucleoside phosphate metabolic process"/>
    <property type="evidence" value="ECO:0007669"/>
    <property type="project" value="TreeGrafter"/>
</dbReference>
<dbReference type="InterPro" id="IPR015797">
    <property type="entry name" value="NUDIX_hydrolase-like_dom_sf"/>
</dbReference>
<evidence type="ECO:0000256" key="1">
    <source>
        <dbReference type="ARBA" id="ARBA00001946"/>
    </source>
</evidence>
<dbReference type="PANTHER" id="PTHR11839">
    <property type="entry name" value="UDP/ADP-SUGAR PYROPHOSPHATASE"/>
    <property type="match status" value="1"/>
</dbReference>
<dbReference type="GO" id="GO:0019693">
    <property type="term" value="P:ribose phosphate metabolic process"/>
    <property type="evidence" value="ECO:0007669"/>
    <property type="project" value="TreeGrafter"/>
</dbReference>
<dbReference type="Proteomes" id="UP000616595">
    <property type="component" value="Unassembled WGS sequence"/>
</dbReference>
<evidence type="ECO:0000259" key="3">
    <source>
        <dbReference type="PROSITE" id="PS51462"/>
    </source>
</evidence>
<dbReference type="Gene3D" id="3.90.79.10">
    <property type="entry name" value="Nucleoside Triphosphate Pyrophosphohydrolase"/>
    <property type="match status" value="1"/>
</dbReference>
<evidence type="ECO:0000313" key="5">
    <source>
        <dbReference type="Proteomes" id="UP000616595"/>
    </source>
</evidence>
<evidence type="ECO:0000256" key="2">
    <source>
        <dbReference type="ARBA" id="ARBA00022801"/>
    </source>
</evidence>
<dbReference type="AlphaFoldDB" id="A0A923I0M6"/>
<reference evidence="4" key="2">
    <citation type="submission" date="2020-10" db="EMBL/GenBank/DDBJ databases">
        <title>Comparative genomics of the Acetobacterium genus.</title>
        <authorList>
            <person name="Marshall C."/>
            <person name="May H."/>
            <person name="Norman S."/>
        </authorList>
    </citation>
    <scope>NUCLEOTIDE SEQUENCE</scope>
    <source>
        <strain evidence="4">DER-2019</strain>
    </source>
</reference>